<accession>A0A4S2MZ61</accession>
<dbReference type="PANTHER" id="PTHR42760">
    <property type="entry name" value="SHORT-CHAIN DEHYDROGENASES/REDUCTASES FAMILY MEMBER"/>
    <property type="match status" value="1"/>
</dbReference>
<protein>
    <submittedName>
        <fullName evidence="6">3-oxoacyl-reductase</fullName>
    </submittedName>
</protein>
<evidence type="ECO:0000313" key="6">
    <source>
        <dbReference type="EMBL" id="TGZ82088.1"/>
    </source>
</evidence>
<dbReference type="CDD" id="cd05233">
    <property type="entry name" value="SDR_c"/>
    <property type="match status" value="1"/>
</dbReference>
<dbReference type="InParanoid" id="A0A4S2MZ61"/>
<keyword evidence="7" id="KW-1185">Reference proteome</keyword>
<evidence type="ECO:0000256" key="2">
    <source>
        <dbReference type="ARBA" id="ARBA00022857"/>
    </source>
</evidence>
<dbReference type="InterPro" id="IPR036291">
    <property type="entry name" value="NAD(P)-bd_dom_sf"/>
</dbReference>
<gene>
    <name evidence="6" type="ORF">EX30DRAFT_363202</name>
</gene>
<evidence type="ECO:0000259" key="5">
    <source>
        <dbReference type="SMART" id="SM00822"/>
    </source>
</evidence>
<dbReference type="InterPro" id="IPR002347">
    <property type="entry name" value="SDR_fam"/>
</dbReference>
<dbReference type="SMART" id="SM00822">
    <property type="entry name" value="PKS_KR"/>
    <property type="match status" value="1"/>
</dbReference>
<reference evidence="6 7" key="1">
    <citation type="submission" date="2019-04" db="EMBL/GenBank/DDBJ databases">
        <title>Comparative genomics and transcriptomics to analyze fruiting body development in filamentous ascomycetes.</title>
        <authorList>
            <consortium name="DOE Joint Genome Institute"/>
            <person name="Lutkenhaus R."/>
            <person name="Traeger S."/>
            <person name="Breuer J."/>
            <person name="Kuo A."/>
            <person name="Lipzen A."/>
            <person name="Pangilinan J."/>
            <person name="Dilworth D."/>
            <person name="Sandor L."/>
            <person name="Poggeler S."/>
            <person name="Barry K."/>
            <person name="Grigoriev I.V."/>
            <person name="Nowrousian M."/>
        </authorList>
    </citation>
    <scope>NUCLEOTIDE SEQUENCE [LARGE SCALE GENOMIC DNA]</scope>
    <source>
        <strain evidence="6 7">CBS 389.68</strain>
    </source>
</reference>
<evidence type="ECO:0000256" key="3">
    <source>
        <dbReference type="ARBA" id="ARBA00023002"/>
    </source>
</evidence>
<sequence length="282" mass="29888">MSSPALTLFGKTAIITGASRGIGSAIAHNLASKGLTNLVLVYTSASSLPLIEDLSRDLRSEFPGLHHVELINADLGTIEGPSKVVNEAKRLLCTGDDLKVDVLINNAGVAGNWKLEEGAGVKDGFERLYNVNVRGPLLLVTNLLPYLPDDRSGRIVNISSVSAACGFEGQSIYGGTKAALDAMTRTWARELKHRATVNSVNPGPVGTDMYESVTPEFQQLMKPFLMNTPAAQVDTEECREKGGRRAKPEEIAGIVGMLCTPDAGWCTGSVVCANGGMIFGLS</sequence>
<evidence type="ECO:0000256" key="1">
    <source>
        <dbReference type="ARBA" id="ARBA00006484"/>
    </source>
</evidence>
<dbReference type="Pfam" id="PF00106">
    <property type="entry name" value="adh_short"/>
    <property type="match status" value="1"/>
</dbReference>
<name>A0A4S2MZ61_9PEZI</name>
<keyword evidence="2" id="KW-0521">NADP</keyword>
<comment type="similarity">
    <text evidence="1 4">Belongs to the short-chain dehydrogenases/reductases (SDR) family.</text>
</comment>
<dbReference type="PRINTS" id="PR00081">
    <property type="entry name" value="GDHRDH"/>
</dbReference>
<dbReference type="GO" id="GO:0016616">
    <property type="term" value="F:oxidoreductase activity, acting on the CH-OH group of donors, NAD or NADP as acceptor"/>
    <property type="evidence" value="ECO:0007669"/>
    <property type="project" value="TreeGrafter"/>
</dbReference>
<proteinExistence type="inferred from homology"/>
<dbReference type="Gene3D" id="3.40.50.720">
    <property type="entry name" value="NAD(P)-binding Rossmann-like Domain"/>
    <property type="match status" value="1"/>
</dbReference>
<dbReference type="InterPro" id="IPR057326">
    <property type="entry name" value="KR_dom"/>
</dbReference>
<evidence type="ECO:0000256" key="4">
    <source>
        <dbReference type="RuleBase" id="RU000363"/>
    </source>
</evidence>
<dbReference type="OrthoDB" id="47007at2759"/>
<dbReference type="PRINTS" id="PR00080">
    <property type="entry name" value="SDRFAMILY"/>
</dbReference>
<dbReference type="FunFam" id="3.40.50.720:FF:000374">
    <property type="entry name" value="3-oxoacyl-(Acyl-carrier-protein) reductase"/>
    <property type="match status" value="1"/>
</dbReference>
<dbReference type="Proteomes" id="UP000298138">
    <property type="component" value="Unassembled WGS sequence"/>
</dbReference>
<feature type="domain" description="Ketoreductase" evidence="5">
    <location>
        <begin position="11"/>
        <end position="212"/>
    </location>
</feature>
<dbReference type="InterPro" id="IPR020904">
    <property type="entry name" value="Sc_DH/Rdtase_CS"/>
</dbReference>
<dbReference type="AlphaFoldDB" id="A0A4S2MZ61"/>
<dbReference type="EMBL" id="ML220116">
    <property type="protein sequence ID" value="TGZ82088.1"/>
    <property type="molecule type" value="Genomic_DNA"/>
</dbReference>
<organism evidence="6 7">
    <name type="scientific">Ascodesmis nigricans</name>
    <dbReference type="NCBI Taxonomy" id="341454"/>
    <lineage>
        <taxon>Eukaryota</taxon>
        <taxon>Fungi</taxon>
        <taxon>Dikarya</taxon>
        <taxon>Ascomycota</taxon>
        <taxon>Pezizomycotina</taxon>
        <taxon>Pezizomycetes</taxon>
        <taxon>Pezizales</taxon>
        <taxon>Ascodesmidaceae</taxon>
        <taxon>Ascodesmis</taxon>
    </lineage>
</organism>
<dbReference type="GO" id="GO:0006633">
    <property type="term" value="P:fatty acid biosynthetic process"/>
    <property type="evidence" value="ECO:0007669"/>
    <property type="project" value="TreeGrafter"/>
</dbReference>
<dbReference type="SUPFAM" id="SSF51735">
    <property type="entry name" value="NAD(P)-binding Rossmann-fold domains"/>
    <property type="match status" value="1"/>
</dbReference>
<dbReference type="STRING" id="341454.A0A4S2MZ61"/>
<evidence type="ECO:0000313" key="7">
    <source>
        <dbReference type="Proteomes" id="UP000298138"/>
    </source>
</evidence>
<dbReference type="GO" id="GO:0048038">
    <property type="term" value="F:quinone binding"/>
    <property type="evidence" value="ECO:0007669"/>
    <property type="project" value="TreeGrafter"/>
</dbReference>
<dbReference type="PROSITE" id="PS00061">
    <property type="entry name" value="ADH_SHORT"/>
    <property type="match status" value="1"/>
</dbReference>
<dbReference type="PANTHER" id="PTHR42760:SF111">
    <property type="entry name" value="3-OXOACYL-(ACYL-CARRIER-PROTEIN) REDUCTASE (AFU_ORTHOLOGUE AFUA_1G10100)"/>
    <property type="match status" value="1"/>
</dbReference>
<keyword evidence="3" id="KW-0560">Oxidoreductase</keyword>